<accession>A0A6N7WQ66</accession>
<organism evidence="2 3">
    <name type="scientific">Eisenbergiella porci</name>
    <dbReference type="NCBI Taxonomy" id="2652274"/>
    <lineage>
        <taxon>Bacteria</taxon>
        <taxon>Bacillati</taxon>
        <taxon>Bacillota</taxon>
        <taxon>Clostridia</taxon>
        <taxon>Lachnospirales</taxon>
        <taxon>Lachnospiraceae</taxon>
        <taxon>Eisenbergiella</taxon>
    </lineage>
</organism>
<dbReference type="PANTHER" id="PTHR33678">
    <property type="entry name" value="BLL1576 PROTEIN"/>
    <property type="match status" value="1"/>
</dbReference>
<name>A0A6N7WQ66_9FIRM</name>
<dbReference type="InterPro" id="IPR052344">
    <property type="entry name" value="Transposase-related"/>
</dbReference>
<keyword evidence="3" id="KW-1185">Reference proteome</keyword>
<dbReference type="GeneID" id="86057431"/>
<evidence type="ECO:0000313" key="2">
    <source>
        <dbReference type="EMBL" id="MSS91834.1"/>
    </source>
</evidence>
<reference evidence="2 3" key="1">
    <citation type="submission" date="2019-08" db="EMBL/GenBank/DDBJ databases">
        <title>In-depth cultivation of the pig gut microbiome towards novel bacterial diversity and tailored functional studies.</title>
        <authorList>
            <person name="Wylensek D."/>
            <person name="Hitch T.C.A."/>
            <person name="Clavel T."/>
        </authorList>
    </citation>
    <scope>NUCLEOTIDE SEQUENCE [LARGE SCALE GENOMIC DNA]</scope>
    <source>
        <strain evidence="2 3">WCA-389-WT-23B</strain>
    </source>
</reference>
<evidence type="ECO:0000259" key="1">
    <source>
        <dbReference type="Pfam" id="PF03050"/>
    </source>
</evidence>
<dbReference type="RefSeq" id="WP_408609545.1">
    <property type="nucleotide sequence ID" value="NZ_JAXDZL010000102.1"/>
</dbReference>
<evidence type="ECO:0000313" key="3">
    <source>
        <dbReference type="Proteomes" id="UP000436047"/>
    </source>
</evidence>
<dbReference type="InterPro" id="IPR004291">
    <property type="entry name" value="Transposase_IS66_central"/>
</dbReference>
<feature type="domain" description="Transposase IS66 central" evidence="1">
    <location>
        <begin position="10"/>
        <end position="98"/>
    </location>
</feature>
<dbReference type="EMBL" id="VUMI01000083">
    <property type="protein sequence ID" value="MSS91834.1"/>
    <property type="molecule type" value="Genomic_DNA"/>
</dbReference>
<proteinExistence type="predicted"/>
<dbReference type="Pfam" id="PF03050">
    <property type="entry name" value="DDE_Tnp_IS66"/>
    <property type="match status" value="1"/>
</dbReference>
<dbReference type="AlphaFoldDB" id="A0A6N7WQ66"/>
<protein>
    <submittedName>
        <fullName evidence="2">Transposase</fullName>
    </submittedName>
</protein>
<comment type="caution">
    <text evidence="2">The sequence shown here is derived from an EMBL/GenBank/DDBJ whole genome shotgun (WGS) entry which is preliminary data.</text>
</comment>
<gene>
    <name evidence="2" type="ORF">FYJ45_27570</name>
</gene>
<sequence length="116" mass="13720">MPKGSEKDLSNPAVQGVAYCDKLFRYERRYKEQELSYEQREKRRPKDEKPVTEAFIKWLNQQKMSAPSNKFNKALSHARNRQDILMTYLEDGRCSLSNKMSLYAGYFYPHLLPHIA</sequence>
<dbReference type="Proteomes" id="UP000436047">
    <property type="component" value="Unassembled WGS sequence"/>
</dbReference>